<dbReference type="Proteomes" id="UP000177281">
    <property type="component" value="Unassembled WGS sequence"/>
</dbReference>
<dbReference type="EMBL" id="MFFB01000012">
    <property type="protein sequence ID" value="OGE94613.1"/>
    <property type="molecule type" value="Genomic_DNA"/>
</dbReference>
<protein>
    <submittedName>
        <fullName evidence="1">Uncharacterized protein</fullName>
    </submittedName>
</protein>
<evidence type="ECO:0000313" key="2">
    <source>
        <dbReference type="Proteomes" id="UP000177281"/>
    </source>
</evidence>
<organism evidence="1 2">
    <name type="scientific">Candidatus Doudnabacteria bacterium RIFCSPLOWO2_01_FULL_44_21</name>
    <dbReference type="NCBI Taxonomy" id="1817841"/>
    <lineage>
        <taxon>Bacteria</taxon>
        <taxon>Candidatus Doudnaibacteriota</taxon>
    </lineage>
</organism>
<gene>
    <name evidence="1" type="ORF">A3B10_00465</name>
</gene>
<reference evidence="1 2" key="1">
    <citation type="journal article" date="2016" name="Nat. Commun.">
        <title>Thousands of microbial genomes shed light on interconnected biogeochemical processes in an aquifer system.</title>
        <authorList>
            <person name="Anantharaman K."/>
            <person name="Brown C.T."/>
            <person name="Hug L.A."/>
            <person name="Sharon I."/>
            <person name="Castelle C.J."/>
            <person name="Probst A.J."/>
            <person name="Thomas B.C."/>
            <person name="Singh A."/>
            <person name="Wilkins M.J."/>
            <person name="Karaoz U."/>
            <person name="Brodie E.L."/>
            <person name="Williams K.H."/>
            <person name="Hubbard S.S."/>
            <person name="Banfield J.F."/>
        </authorList>
    </citation>
    <scope>NUCLEOTIDE SEQUENCE [LARGE SCALE GENOMIC DNA]</scope>
</reference>
<accession>A0A1F5PXI0</accession>
<name>A0A1F5PXI0_9BACT</name>
<dbReference type="AlphaFoldDB" id="A0A1F5PXI0"/>
<comment type="caution">
    <text evidence="1">The sequence shown here is derived from an EMBL/GenBank/DDBJ whole genome shotgun (WGS) entry which is preliminary data.</text>
</comment>
<evidence type="ECO:0000313" key="1">
    <source>
        <dbReference type="EMBL" id="OGE94613.1"/>
    </source>
</evidence>
<sequence>MFGLCVITTVSLVGMIWFRSFEEDTFVLLNPGEEEQQRFYAERDSRTPTIYANITEALGTMRATIYEGLGFFKDYSSKKAIEIEEEYRGEVYKLPLSGDK</sequence>
<proteinExistence type="predicted"/>